<protein>
    <recommendedName>
        <fullName evidence="4">2-vinyl bacteriochlorophyllide hydratase</fullName>
    </recommendedName>
</protein>
<evidence type="ECO:0008006" key="4">
    <source>
        <dbReference type="Google" id="ProtNLM"/>
    </source>
</evidence>
<evidence type="ECO:0000313" key="3">
    <source>
        <dbReference type="Proteomes" id="UP001318682"/>
    </source>
</evidence>
<evidence type="ECO:0000313" key="2">
    <source>
        <dbReference type="EMBL" id="WVX47182.1"/>
    </source>
</evidence>
<sequence>MQNQAVEKSTTTGLYTAEERKRRDATVWTLIQGVLAPLQFLVFLVSLALVVRYLWSGHGYEAATLSILVKTGFLYLIMITGAIWEKVVFGQYLFAPAFFWEDVFSFAVIALHTAYVWALFAGMLAPYSLMLLALAAYAAYIINAAQFILKLRAARLQAQGLQYQSGEVSV</sequence>
<keyword evidence="1" id="KW-0812">Transmembrane</keyword>
<dbReference type="Proteomes" id="UP001318682">
    <property type="component" value="Chromosome"/>
</dbReference>
<name>A0ABZ2BM47_9RHOB</name>
<dbReference type="Pfam" id="PF07284">
    <property type="entry name" value="BCHF"/>
    <property type="match status" value="1"/>
</dbReference>
<organism evidence="2 3">
    <name type="scientific">Roseobacter fucihabitans</name>
    <dbReference type="NCBI Taxonomy" id="1537242"/>
    <lineage>
        <taxon>Bacteria</taxon>
        <taxon>Pseudomonadati</taxon>
        <taxon>Pseudomonadota</taxon>
        <taxon>Alphaproteobacteria</taxon>
        <taxon>Rhodobacterales</taxon>
        <taxon>Roseobacteraceae</taxon>
        <taxon>Roseobacter</taxon>
    </lineage>
</organism>
<reference evidence="3" key="2">
    <citation type="submission" date="2024-01" db="EMBL/GenBank/DDBJ databases">
        <title>Roseobacter fucihabitans sp. nov., isolated from the brown alga Fucus spiralis.</title>
        <authorList>
            <person name="Hahnke S."/>
            <person name="Berger M."/>
            <person name="Schlingloff A."/>
            <person name="Athale I."/>
            <person name="Neumann-Schaal M."/>
            <person name="Adenaya A."/>
            <person name="Poehlein A."/>
            <person name="Daniel R."/>
            <person name="Pertersen J."/>
            <person name="Brinkhoff T."/>
        </authorList>
    </citation>
    <scope>NUCLEOTIDE SEQUENCE [LARGE SCALE GENOMIC DNA]</scope>
    <source>
        <strain evidence="3">B14</strain>
    </source>
</reference>
<dbReference type="RefSeq" id="WP_187428121.1">
    <property type="nucleotide sequence ID" value="NZ_CP143423.1"/>
</dbReference>
<gene>
    <name evidence="2" type="ORF">ROLI_002470</name>
</gene>
<feature type="transmembrane region" description="Helical" evidence="1">
    <location>
        <begin position="67"/>
        <end position="85"/>
    </location>
</feature>
<accession>A0ABZ2BM47</accession>
<feature type="transmembrane region" description="Helical" evidence="1">
    <location>
        <begin position="30"/>
        <end position="55"/>
    </location>
</feature>
<dbReference type="NCBIfam" id="TIGR02020">
    <property type="entry name" value="BchF"/>
    <property type="match status" value="1"/>
</dbReference>
<dbReference type="InterPro" id="IPR009905">
    <property type="entry name" value="BCHF"/>
</dbReference>
<evidence type="ECO:0000256" key="1">
    <source>
        <dbReference type="SAM" id="Phobius"/>
    </source>
</evidence>
<reference evidence="2 3" key="1">
    <citation type="submission" date="2015-07" db="EMBL/GenBank/DDBJ databases">
        <authorList>
            <person name="Voget S."/>
            <person name="Dogs M."/>
            <person name="Brinkhoff T.H."/>
            <person name="Daniel R."/>
        </authorList>
    </citation>
    <scope>NUCLEOTIDE SEQUENCE [LARGE SCALE GENOMIC DNA]</scope>
    <source>
        <strain evidence="2 3">B14</strain>
    </source>
</reference>
<feature type="transmembrane region" description="Helical" evidence="1">
    <location>
        <begin position="97"/>
        <end position="118"/>
    </location>
</feature>
<keyword evidence="3" id="KW-1185">Reference proteome</keyword>
<keyword evidence="1" id="KW-1133">Transmembrane helix</keyword>
<keyword evidence="1" id="KW-0472">Membrane</keyword>
<proteinExistence type="predicted"/>
<dbReference type="EMBL" id="CP143423">
    <property type="protein sequence ID" value="WVX47182.1"/>
    <property type="molecule type" value="Genomic_DNA"/>
</dbReference>
<feature type="transmembrane region" description="Helical" evidence="1">
    <location>
        <begin position="124"/>
        <end position="149"/>
    </location>
</feature>